<feature type="binding site" evidence="3">
    <location>
        <position position="232"/>
    </location>
    <ligand>
        <name>a divalent metal cation</name>
        <dbReference type="ChEBI" id="CHEBI:60240"/>
    </ligand>
</feature>
<evidence type="ECO:0000256" key="3">
    <source>
        <dbReference type="PIRSR" id="PIRSR605511-2"/>
    </source>
</evidence>
<feature type="active site" description="Proton donor/acceptor" evidence="2">
    <location>
        <position position="232"/>
    </location>
</feature>
<keyword evidence="3" id="KW-0479">Metal-binding</keyword>
<dbReference type="GO" id="GO:0019853">
    <property type="term" value="P:L-ascorbic acid biosynthetic process"/>
    <property type="evidence" value="ECO:0007669"/>
    <property type="project" value="TreeGrafter"/>
</dbReference>
<proteinExistence type="inferred from homology"/>
<dbReference type="Gene3D" id="2.120.10.30">
    <property type="entry name" value="TolB, C-terminal domain"/>
    <property type="match status" value="1"/>
</dbReference>
<evidence type="ECO:0000313" key="5">
    <source>
        <dbReference type="EMBL" id="NVN31030.1"/>
    </source>
</evidence>
<dbReference type="EMBL" id="JABXXQ010000268">
    <property type="protein sequence ID" value="NVN31030.1"/>
    <property type="molecule type" value="Genomic_DNA"/>
</dbReference>
<accession>A0A850NS30</accession>
<dbReference type="InterPro" id="IPR013658">
    <property type="entry name" value="SGL"/>
</dbReference>
<dbReference type="PRINTS" id="PR01790">
    <property type="entry name" value="SMP30FAMILY"/>
</dbReference>
<gene>
    <name evidence="5" type="ORF">HUK83_11875</name>
</gene>
<comment type="cofactor">
    <cofactor evidence="3">
        <name>Zn(2+)</name>
        <dbReference type="ChEBI" id="CHEBI:29105"/>
    </cofactor>
    <text evidence="3">Binds 1 divalent metal cation per subunit.</text>
</comment>
<dbReference type="Pfam" id="PF08450">
    <property type="entry name" value="SGL"/>
    <property type="match status" value="1"/>
</dbReference>
<dbReference type="PANTHER" id="PTHR10907:SF47">
    <property type="entry name" value="REGUCALCIN"/>
    <property type="match status" value="1"/>
</dbReference>
<dbReference type="SUPFAM" id="SSF63829">
    <property type="entry name" value="Calcium-dependent phosphotriesterase"/>
    <property type="match status" value="1"/>
</dbReference>
<feature type="domain" description="SMP-30/Gluconolactonase/LRE-like region" evidence="4">
    <location>
        <begin position="44"/>
        <end position="291"/>
    </location>
</feature>
<name>A0A850NS30_9PROT</name>
<evidence type="ECO:0000256" key="2">
    <source>
        <dbReference type="PIRSR" id="PIRSR605511-1"/>
    </source>
</evidence>
<reference evidence="5 6" key="1">
    <citation type="submission" date="2020-06" db="EMBL/GenBank/DDBJ databases">
        <title>Description of novel acetic acid bacteria.</title>
        <authorList>
            <person name="Sombolestani A."/>
        </authorList>
    </citation>
    <scope>NUCLEOTIDE SEQUENCE [LARGE SCALE GENOMIC DNA]</scope>
    <source>
        <strain evidence="5 6">LMG 26838</strain>
    </source>
</reference>
<dbReference type="GO" id="GO:0005509">
    <property type="term" value="F:calcium ion binding"/>
    <property type="evidence" value="ECO:0007669"/>
    <property type="project" value="TreeGrafter"/>
</dbReference>
<evidence type="ECO:0000256" key="1">
    <source>
        <dbReference type="ARBA" id="ARBA00008853"/>
    </source>
</evidence>
<dbReference type="AlphaFoldDB" id="A0A850NS30"/>
<dbReference type="PANTHER" id="PTHR10907">
    <property type="entry name" value="REGUCALCIN"/>
    <property type="match status" value="1"/>
</dbReference>
<dbReference type="InterPro" id="IPR011042">
    <property type="entry name" value="6-blade_b-propeller_TolB-like"/>
</dbReference>
<feature type="binding site" evidence="3">
    <location>
        <position position="135"/>
    </location>
    <ligand>
        <name>substrate</name>
    </ligand>
</feature>
<feature type="binding site" evidence="3">
    <location>
        <position position="185"/>
    </location>
    <ligand>
        <name>a divalent metal cation</name>
        <dbReference type="ChEBI" id="CHEBI:60240"/>
    </ligand>
</feature>
<evidence type="ECO:0000313" key="6">
    <source>
        <dbReference type="Proteomes" id="UP000565205"/>
    </source>
</evidence>
<protein>
    <submittedName>
        <fullName evidence="5">SMP-30/gluconolactonase/LRE family protein</fullName>
    </submittedName>
</protein>
<dbReference type="InterPro" id="IPR005511">
    <property type="entry name" value="SMP-30"/>
</dbReference>
<sequence>MSVSVARREVLYQGQRGGGETGLGIDGRNGSAGLRCVAPLGLALGEGALWLERDAFGGPAFWCVDILGCRIWRFDPATDTALSWAAPAMPGFVAPLPDGCFVAGLPDGLHRFDPRDGSFSLICTVEADRPGNRLNDAHVDSRGRLWFGSMNLAETAPTGALYLAEGLVAGAPVPRRVDDGYVVTNGPATSPDGAVLYHADSAHQVIYAFDRHDDGRLEGRRVFVRLDQGYPDGLAVDVEGHVWAGIWAGGRVMRFAPDGRVSAVQTIPVDNVTKLAFGGPDRRTAWVTTARKGSSAPLAGGIFTFPLDVPGLAQNILA</sequence>
<feature type="binding site" evidence="3">
    <location>
        <position position="133"/>
    </location>
    <ligand>
        <name>substrate</name>
    </ligand>
</feature>
<comment type="similarity">
    <text evidence="1">Belongs to the SMP-30/CGR1 family.</text>
</comment>
<comment type="caution">
    <text evidence="5">The sequence shown here is derived from an EMBL/GenBank/DDBJ whole genome shotgun (WGS) entry which is preliminary data.</text>
</comment>
<feature type="binding site" evidence="3">
    <location>
        <position position="46"/>
    </location>
    <ligand>
        <name>a divalent metal cation</name>
        <dbReference type="ChEBI" id="CHEBI:60240"/>
    </ligand>
</feature>
<dbReference type="Proteomes" id="UP000565205">
    <property type="component" value="Unassembled WGS sequence"/>
</dbReference>
<keyword evidence="3" id="KW-0862">Zinc</keyword>
<organism evidence="5 6">
    <name type="scientific">Endobacter medicaginis</name>
    <dbReference type="NCBI Taxonomy" id="1181271"/>
    <lineage>
        <taxon>Bacteria</taxon>
        <taxon>Pseudomonadati</taxon>
        <taxon>Pseudomonadota</taxon>
        <taxon>Alphaproteobacteria</taxon>
        <taxon>Acetobacterales</taxon>
        <taxon>Acetobacteraceae</taxon>
        <taxon>Endobacter</taxon>
    </lineage>
</organism>
<evidence type="ECO:0000259" key="4">
    <source>
        <dbReference type="Pfam" id="PF08450"/>
    </source>
</evidence>
<dbReference type="GO" id="GO:0004341">
    <property type="term" value="F:gluconolactonase activity"/>
    <property type="evidence" value="ECO:0007669"/>
    <property type="project" value="TreeGrafter"/>
</dbReference>